<reference evidence="1" key="1">
    <citation type="submission" date="2019-04" db="EMBL/GenBank/DDBJ databases">
        <title>Microbes associate with the intestines of laboratory mice.</title>
        <authorList>
            <person name="Navarre W."/>
            <person name="Wong E."/>
            <person name="Huang K."/>
            <person name="Tropini C."/>
            <person name="Ng K."/>
            <person name="Yu B."/>
        </authorList>
    </citation>
    <scope>NUCLEOTIDE SEQUENCE</scope>
    <source>
        <strain evidence="1">NM04_E33</strain>
    </source>
</reference>
<dbReference type="EMBL" id="SRYB01000012">
    <property type="protein sequence ID" value="TGY78537.1"/>
    <property type="molecule type" value="Genomic_DNA"/>
</dbReference>
<sequence>MKRIIQFLLCFLASILTVQSQETAQVVSKTFHSPDFPFDREIFIYTPPYYNERNQSEYDVVYVFDAQWRAEFALTYGILEVCQNMDVDADIFPFIVVGITSPTTPEYQRSNDFLPVPTNATYQSNLYGNYENFKKFLREDVFTYINSHYRTSGHTLAIGHSLGASFVLNALASEDTFDDYIALSPNFIEDNFKLADNFINYDFNNGKPHFLFLTMSNESEETGWPAEWRQGWDLVKSKMESAHIPESVRIFFKEYPHLTHMTCFVECLMDALPLYSMYRLNTTFNNDKLYPVHITLDAPYAEGDVYITGNQESIINWNPMGLKMNKNEDNTYSIDLNLRLPAEFKFTQGSWESQIIPANACIGNLRIYSPEKTTKHYVAN</sequence>
<proteinExistence type="predicted"/>
<organism evidence="1 2">
    <name type="scientific">Lepagella muris</name>
    <dbReference type="NCBI Taxonomy" id="3032870"/>
    <lineage>
        <taxon>Bacteria</taxon>
        <taxon>Pseudomonadati</taxon>
        <taxon>Bacteroidota</taxon>
        <taxon>Bacteroidia</taxon>
        <taxon>Bacteroidales</taxon>
        <taxon>Muribaculaceae</taxon>
        <taxon>Lepagella</taxon>
    </lineage>
</organism>
<dbReference type="Proteomes" id="UP000306319">
    <property type="component" value="Unassembled WGS sequence"/>
</dbReference>
<gene>
    <name evidence="1" type="ORF">E5331_09445</name>
</gene>
<name>A0AC61RD50_9BACT</name>
<keyword evidence="2" id="KW-1185">Reference proteome</keyword>
<evidence type="ECO:0000313" key="1">
    <source>
        <dbReference type="EMBL" id="TGY78537.1"/>
    </source>
</evidence>
<accession>A0AC61RD50</accession>
<protein>
    <submittedName>
        <fullName evidence="1">Uncharacterized protein</fullName>
    </submittedName>
</protein>
<comment type="caution">
    <text evidence="1">The sequence shown here is derived from an EMBL/GenBank/DDBJ whole genome shotgun (WGS) entry which is preliminary data.</text>
</comment>
<evidence type="ECO:0000313" key="2">
    <source>
        <dbReference type="Proteomes" id="UP000306319"/>
    </source>
</evidence>